<dbReference type="Proteomes" id="UP000176689">
    <property type="component" value="Unassembled WGS sequence"/>
</dbReference>
<reference evidence="3 4" key="1">
    <citation type="journal article" date="2016" name="Nat. Commun.">
        <title>Thousands of microbial genomes shed light on interconnected biogeochemical processes in an aquifer system.</title>
        <authorList>
            <person name="Anantharaman K."/>
            <person name="Brown C.T."/>
            <person name="Hug L.A."/>
            <person name="Sharon I."/>
            <person name="Castelle C.J."/>
            <person name="Probst A.J."/>
            <person name="Thomas B.C."/>
            <person name="Singh A."/>
            <person name="Wilkins M.J."/>
            <person name="Karaoz U."/>
            <person name="Brodie E.L."/>
            <person name="Williams K.H."/>
            <person name="Hubbard S.S."/>
            <person name="Banfield J.F."/>
        </authorList>
    </citation>
    <scope>NUCLEOTIDE SEQUENCE [LARGE SCALE GENOMIC DNA]</scope>
</reference>
<feature type="transmembrane region" description="Helical" evidence="2">
    <location>
        <begin position="59"/>
        <end position="77"/>
    </location>
</feature>
<proteinExistence type="predicted"/>
<dbReference type="AlphaFoldDB" id="A0A1F6E7M7"/>
<feature type="transmembrane region" description="Helical" evidence="2">
    <location>
        <begin position="84"/>
        <end position="107"/>
    </location>
</feature>
<evidence type="ECO:0000256" key="1">
    <source>
        <dbReference type="SAM" id="MobiDB-lite"/>
    </source>
</evidence>
<keyword evidence="2" id="KW-0472">Membrane</keyword>
<keyword evidence="2" id="KW-0812">Transmembrane</keyword>
<dbReference type="EMBL" id="MFLP01000030">
    <property type="protein sequence ID" value="OGG69550.1"/>
    <property type="molecule type" value="Genomic_DNA"/>
</dbReference>
<evidence type="ECO:0000313" key="3">
    <source>
        <dbReference type="EMBL" id="OGG69550.1"/>
    </source>
</evidence>
<comment type="caution">
    <text evidence="3">The sequence shown here is derived from an EMBL/GenBank/DDBJ whole genome shotgun (WGS) entry which is preliminary data.</text>
</comment>
<accession>A0A1F6E7M7</accession>
<sequence length="182" mass="20095">MADGDSGNGGEDGGGHVPTREIWPLVPHYYGDFVRQLMLGGAALMLFGAPFYGDSLRTELPFEVFGALVLVSLAAVINPRNKSVLTATAIATGVGMAVYQTWALYGYEQITPVAFVLREALAILFMFAFYFSVKTVRAMILHQIGKRDSVDEFKEELEKWESDDEDDKENNSKPRFSDKAGD</sequence>
<keyword evidence="2" id="KW-1133">Transmembrane helix</keyword>
<feature type="transmembrane region" description="Helical" evidence="2">
    <location>
        <begin position="113"/>
        <end position="133"/>
    </location>
</feature>
<organism evidence="3 4">
    <name type="scientific">Candidatus Kaiserbacteria bacterium RIFCSPHIGHO2_12_FULL_53_13</name>
    <dbReference type="NCBI Taxonomy" id="1798502"/>
    <lineage>
        <taxon>Bacteria</taxon>
        <taxon>Candidatus Kaiseribacteriota</taxon>
    </lineage>
</organism>
<name>A0A1F6E7M7_9BACT</name>
<evidence type="ECO:0008006" key="5">
    <source>
        <dbReference type="Google" id="ProtNLM"/>
    </source>
</evidence>
<feature type="region of interest" description="Disordered" evidence="1">
    <location>
        <begin position="156"/>
        <end position="182"/>
    </location>
</feature>
<gene>
    <name evidence="3" type="ORF">A3F27_00305</name>
</gene>
<protein>
    <recommendedName>
        <fullName evidence="5">Transmembrane protein</fullName>
    </recommendedName>
</protein>
<feature type="compositionally biased region" description="Basic and acidic residues" evidence="1">
    <location>
        <begin position="169"/>
        <end position="182"/>
    </location>
</feature>
<evidence type="ECO:0000256" key="2">
    <source>
        <dbReference type="SAM" id="Phobius"/>
    </source>
</evidence>
<evidence type="ECO:0000313" key="4">
    <source>
        <dbReference type="Proteomes" id="UP000176689"/>
    </source>
</evidence>